<organism evidence="16 17">
    <name type="scientific">Glossina morsitans morsitans</name>
    <name type="common">Savannah tsetse fly</name>
    <dbReference type="NCBI Taxonomy" id="37546"/>
    <lineage>
        <taxon>Eukaryota</taxon>
        <taxon>Metazoa</taxon>
        <taxon>Ecdysozoa</taxon>
        <taxon>Arthropoda</taxon>
        <taxon>Hexapoda</taxon>
        <taxon>Insecta</taxon>
        <taxon>Pterygota</taxon>
        <taxon>Neoptera</taxon>
        <taxon>Endopterygota</taxon>
        <taxon>Diptera</taxon>
        <taxon>Brachycera</taxon>
        <taxon>Muscomorpha</taxon>
        <taxon>Hippoboscoidea</taxon>
        <taxon>Glossinidae</taxon>
        <taxon>Glossina</taxon>
    </lineage>
</organism>
<evidence type="ECO:0000256" key="6">
    <source>
        <dbReference type="ARBA" id="ARBA00022670"/>
    </source>
</evidence>
<dbReference type="PANTHER" id="PTHR11705">
    <property type="entry name" value="PROTEASE FAMILY M14 CARBOXYPEPTIDASE A,B"/>
    <property type="match status" value="1"/>
</dbReference>
<evidence type="ECO:0000256" key="7">
    <source>
        <dbReference type="ARBA" id="ARBA00022723"/>
    </source>
</evidence>
<dbReference type="EMBL" id="CCAG010010544">
    <property type="status" value="NOT_ANNOTATED_CDS"/>
    <property type="molecule type" value="Genomic_DNA"/>
</dbReference>
<evidence type="ECO:0000259" key="15">
    <source>
        <dbReference type="PROSITE" id="PS52035"/>
    </source>
</evidence>
<feature type="domain" description="Peptidase M14" evidence="15">
    <location>
        <begin position="489"/>
        <end position="803"/>
    </location>
</feature>
<dbReference type="InterPro" id="IPR057246">
    <property type="entry name" value="CARBOXYPEPT_ZN_1"/>
</dbReference>
<dbReference type="Gene3D" id="3.40.630.10">
    <property type="entry name" value="Zn peptidases"/>
    <property type="match status" value="4"/>
</dbReference>
<feature type="domain" description="Peptidase M14" evidence="15">
    <location>
        <begin position="19"/>
        <end position="312"/>
    </location>
</feature>
<evidence type="ECO:0000256" key="8">
    <source>
        <dbReference type="ARBA" id="ARBA00022729"/>
    </source>
</evidence>
<reference evidence="16" key="1">
    <citation type="submission" date="2020-05" db="UniProtKB">
        <authorList>
            <consortium name="EnsemblMetazoa"/>
        </authorList>
    </citation>
    <scope>IDENTIFICATION</scope>
    <source>
        <strain evidence="16">Yale</strain>
    </source>
</reference>
<dbReference type="FunFam" id="3.40.630.10:FF:000040">
    <property type="entry name" value="zinc carboxypeptidase"/>
    <property type="match status" value="2"/>
</dbReference>
<comment type="function">
    <text evidence="13">Involved in the digestion of the blood meal.</text>
</comment>
<evidence type="ECO:0000256" key="12">
    <source>
        <dbReference type="ARBA" id="ARBA00023157"/>
    </source>
</evidence>
<evidence type="ECO:0000256" key="5">
    <source>
        <dbReference type="ARBA" id="ARBA00022645"/>
    </source>
</evidence>
<feature type="active site" description="Proton donor/acceptor" evidence="14">
    <location>
        <position position="277"/>
    </location>
</feature>
<evidence type="ECO:0000256" key="10">
    <source>
        <dbReference type="ARBA" id="ARBA00022833"/>
    </source>
</evidence>
<dbReference type="PROSITE" id="PS52035">
    <property type="entry name" value="PEPTIDASE_M14"/>
    <property type="match status" value="4"/>
</dbReference>
<dbReference type="PhylomeDB" id="A0A1B0G6N4"/>
<keyword evidence="10" id="KW-0862">Zinc</keyword>
<comment type="caution">
    <text evidence="14">Lacks conserved residue(s) required for the propagation of feature annotation.</text>
</comment>
<comment type="subcellular location">
    <subcellularLocation>
        <location evidence="2">Secreted</location>
    </subcellularLocation>
</comment>
<evidence type="ECO:0000256" key="14">
    <source>
        <dbReference type="PROSITE-ProRule" id="PRU01379"/>
    </source>
</evidence>
<evidence type="ECO:0000256" key="1">
    <source>
        <dbReference type="ARBA" id="ARBA00001947"/>
    </source>
</evidence>
<feature type="domain" description="Peptidase M14" evidence="15">
    <location>
        <begin position="809"/>
        <end position="1092"/>
    </location>
</feature>
<sequence length="1446" mass="166372">MRNMFPKKRPTYRVLDWSFYPTLCEIYAWIDSIIKECPKVVTGFDIGRSYEGRLIRGVKLSFGTGKKAIFIESNIHAREWITSATCTYLIRELLFSRDPDVRELAESLDWWIIPVFNVDGFAFSHEECRLWRKSRRPSGEDCIGVDLNRNFNYKWDLRKCEDPSSNMYSGPYAESEPEVKRLTNFINNNIPEGSIKVYIALHAAAQAVLIPWAFTKIRPKHYNELLKVADAFADASFRRYRTRYVCATMANILKLVSGTSTDWAHGTKGIPIALCLELPGKGTPRRFELPEHMILRVGAELVDGFIGMIKAVKELGEKFYSIRTRMEELICIKSKARIYFGNLRIQKQFTLQTAIVKFAVVHKSHSSWGRYTAKSCMKVIQIDSNISNCEDSKWSPTRLLFQQEFKLSIVRAVYLQFEYLRWKKIMETPGNGQEQPKEMLKANFATELRRAKDCKAGGNSVSYSKKSSLLIRSLFSKKRPTYRFLDWTFYPTLCEIYYWMDIMIKECPGVVTGFDIGRSYEGRLIRGLKLSFGCGKKAIFIESNIHAREWITSSACTYLIMELLFSINPDVRELAESLDWWIIPVLNVDGFVYSHEKERLWRKSRRPASPDYIGIDLNRNFRHKWSVKKCERPSSNVYSGPHPESEPEVEQLTNFINNNIPEGSIKIYVAIHAPDQAILTPWSYTKVPPTHYNKLLHVANAFVKALYPRYRTQYKCGTMANILSTSDNLFIVSCNLAKEIVYYLGPFSGTSTDWAYGTKGIPIVLCIELPSRDTPKLFELPERMILRTSAELRSLFPEKFDFPLFDWTTYPKLSDIYSWLDLIIAKRPDIVASFNIGNSPDGHLIRGIKISLRPGNKAIFIESNIHGKDGITSAAATYLITKLLFSKNPDVRDMAESIDWWIIPVLDVDGFIYTYEKSNPDFFDGCRKSNYSRKPTNNNLCFDQCSGLEVAFESTPEIELLKKFIDTNIPKDYIKVYIGLHSGVQAVLTPCCNMEEFPPNYNQLMFVAKAFVDALFPRFHTKYSYGTSANILNKRICSRGSTDWAYAEKGVPIALSIGLPKDRAMPFQLPKRAILRLSKELLDGFIGIIKAVKELGYLRSLFPKKRPVYRIIDWTFYPTLCEIYFWMDFITAQYPEIVTGFDIGRSYEGRLIRGVKLSFKPDRKAIFIESNIHAREWITSAACTYLIMALLFSRDPDVRELAESLDWWIIPVLNVDGFAYSHEKERLWRKSRRPASPDCIGIDLNRNFNYKWSVKRCTDPSSNVYSGPHPESEPEVQQLTKFIDTKIPEGSIKIYVALHSAAQAVLVPWTHTKVPPKNYETLMYVAKAFVEALYPRYHTKYRCGSSANILKMFSGGSKDWAYAVKGIPIAFTIELPGRGRPKPFELPEREILRAVAFVFNLTKFINENRCEDAIKIYAALHSAVQAVLTPWTYEKRLSSKLWRSDT</sequence>
<evidence type="ECO:0000256" key="3">
    <source>
        <dbReference type="ARBA" id="ARBA00005988"/>
    </source>
</evidence>
<dbReference type="GO" id="GO:0006508">
    <property type="term" value="P:proteolysis"/>
    <property type="evidence" value="ECO:0007669"/>
    <property type="project" value="UniProtKB-KW"/>
</dbReference>
<feature type="active site" description="Proton donor/acceptor" evidence="14">
    <location>
        <position position="768"/>
    </location>
</feature>
<keyword evidence="7" id="KW-0479">Metal-binding</keyword>
<evidence type="ECO:0000256" key="2">
    <source>
        <dbReference type="ARBA" id="ARBA00004613"/>
    </source>
</evidence>
<dbReference type="GO" id="GO:0004181">
    <property type="term" value="F:metallocarboxypeptidase activity"/>
    <property type="evidence" value="ECO:0007669"/>
    <property type="project" value="InterPro"/>
</dbReference>
<dbReference type="GO" id="GO:0005615">
    <property type="term" value="C:extracellular space"/>
    <property type="evidence" value="ECO:0007669"/>
    <property type="project" value="TreeGrafter"/>
</dbReference>
<keyword evidence="8" id="KW-0732">Signal</keyword>
<dbReference type="SUPFAM" id="SSF53187">
    <property type="entry name" value="Zn-dependent exopeptidases"/>
    <property type="match status" value="4"/>
</dbReference>
<keyword evidence="11" id="KW-0482">Metalloprotease</keyword>
<evidence type="ECO:0000313" key="17">
    <source>
        <dbReference type="Proteomes" id="UP000092444"/>
    </source>
</evidence>
<dbReference type="Pfam" id="PF00246">
    <property type="entry name" value="Peptidase_M14"/>
    <property type="match status" value="4"/>
</dbReference>
<dbReference type="FunFam" id="3.40.630.10:FF:000084">
    <property type="entry name" value="Carboxypeptidase B2"/>
    <property type="match status" value="2"/>
</dbReference>
<dbReference type="SMART" id="SM00631">
    <property type="entry name" value="Zn_pept"/>
    <property type="match status" value="4"/>
</dbReference>
<dbReference type="PANTHER" id="PTHR11705:SF123">
    <property type="entry name" value="PEPTIDASE M14 CARBOXYPEPTIDASE A DOMAIN-CONTAINING PROTEIN-RELATED"/>
    <property type="match status" value="1"/>
</dbReference>
<keyword evidence="5" id="KW-0121">Carboxypeptidase</keyword>
<dbReference type="EnsemblMetazoa" id="GMOY008978-RA">
    <property type="protein sequence ID" value="GMOY008978-PA"/>
    <property type="gene ID" value="GMOY008978"/>
</dbReference>
<evidence type="ECO:0000313" key="16">
    <source>
        <dbReference type="EnsemblMetazoa" id="GMOY008978-PA"/>
    </source>
</evidence>
<feature type="domain" description="Peptidase M14" evidence="15">
    <location>
        <begin position="1116"/>
        <end position="1402"/>
    </location>
</feature>
<dbReference type="PROSITE" id="PS00132">
    <property type="entry name" value="CARBOXYPEPT_ZN_1"/>
    <property type="match status" value="3"/>
</dbReference>
<keyword evidence="12" id="KW-1015">Disulfide bond</keyword>
<evidence type="ECO:0000256" key="4">
    <source>
        <dbReference type="ARBA" id="ARBA00022525"/>
    </source>
</evidence>
<comment type="similarity">
    <text evidence="3 14">Belongs to the peptidase M14 family.</text>
</comment>
<keyword evidence="9" id="KW-0378">Hydrolase</keyword>
<dbReference type="Proteomes" id="UP000092444">
    <property type="component" value="Unassembled WGS sequence"/>
</dbReference>
<evidence type="ECO:0000256" key="13">
    <source>
        <dbReference type="ARBA" id="ARBA00057299"/>
    </source>
</evidence>
<keyword evidence="6" id="KW-0645">Protease</keyword>
<accession>A0A1B0G6N4</accession>
<dbReference type="InterPro" id="IPR000834">
    <property type="entry name" value="Peptidase_M14"/>
</dbReference>
<keyword evidence="4" id="KW-0964">Secreted</keyword>
<evidence type="ECO:0000256" key="11">
    <source>
        <dbReference type="ARBA" id="ARBA00023049"/>
    </source>
</evidence>
<dbReference type="GO" id="GO:0008270">
    <property type="term" value="F:zinc ion binding"/>
    <property type="evidence" value="ECO:0007669"/>
    <property type="project" value="InterPro"/>
</dbReference>
<protein>
    <recommendedName>
        <fullName evidence="15">Peptidase M14 domain-containing protein</fullName>
    </recommendedName>
</protein>
<proteinExistence type="inferred from homology"/>
<keyword evidence="17" id="KW-1185">Reference proteome</keyword>
<comment type="cofactor">
    <cofactor evidence="1">
        <name>Zn(2+)</name>
        <dbReference type="ChEBI" id="CHEBI:29105"/>
    </cofactor>
</comment>
<dbReference type="PRINTS" id="PR00765">
    <property type="entry name" value="CRBOXYPTASEA"/>
</dbReference>
<evidence type="ECO:0000256" key="9">
    <source>
        <dbReference type="ARBA" id="ARBA00022801"/>
    </source>
</evidence>
<name>A0A1B0G6N4_GLOMM</name>
<feature type="active site" description="Proton donor/acceptor" evidence="14">
    <location>
        <position position="1374"/>
    </location>
</feature>
<dbReference type="VEuPathDB" id="VectorBase:GMOY008978"/>